<evidence type="ECO:0000313" key="1">
    <source>
        <dbReference type="EnsemblPlants" id="EMT01857"/>
    </source>
</evidence>
<dbReference type="InterPro" id="IPR050796">
    <property type="entry name" value="SCF_F-box_component"/>
</dbReference>
<dbReference type="InterPro" id="IPR017451">
    <property type="entry name" value="F-box-assoc_interact_dom"/>
</dbReference>
<proteinExistence type="predicted"/>
<dbReference type="PANTHER" id="PTHR31672:SF13">
    <property type="entry name" value="F-BOX PROTEIN CPR30-LIKE"/>
    <property type="match status" value="1"/>
</dbReference>
<dbReference type="InterPro" id="IPR001810">
    <property type="entry name" value="F-box_dom"/>
</dbReference>
<organism evidence="1">
    <name type="scientific">Aegilops tauschii</name>
    <name type="common">Tausch's goatgrass</name>
    <name type="synonym">Aegilops squarrosa</name>
    <dbReference type="NCBI Taxonomy" id="37682"/>
    <lineage>
        <taxon>Eukaryota</taxon>
        <taxon>Viridiplantae</taxon>
        <taxon>Streptophyta</taxon>
        <taxon>Embryophyta</taxon>
        <taxon>Tracheophyta</taxon>
        <taxon>Spermatophyta</taxon>
        <taxon>Magnoliopsida</taxon>
        <taxon>Liliopsida</taxon>
        <taxon>Poales</taxon>
        <taxon>Poaceae</taxon>
        <taxon>BOP clade</taxon>
        <taxon>Pooideae</taxon>
        <taxon>Triticodae</taxon>
        <taxon>Triticeae</taxon>
        <taxon>Triticinae</taxon>
        <taxon>Aegilops</taxon>
    </lineage>
</organism>
<dbReference type="InterPro" id="IPR036047">
    <property type="entry name" value="F-box-like_dom_sf"/>
</dbReference>
<dbReference type="AlphaFoldDB" id="N1QSZ4"/>
<dbReference type="SMART" id="SM00256">
    <property type="entry name" value="FBOX"/>
    <property type="match status" value="1"/>
</dbReference>
<reference evidence="1" key="1">
    <citation type="submission" date="2015-06" db="UniProtKB">
        <authorList>
            <consortium name="EnsemblPlants"/>
        </authorList>
    </citation>
    <scope>IDENTIFICATION</scope>
</reference>
<dbReference type="NCBIfam" id="TIGR01640">
    <property type="entry name" value="F_box_assoc_1"/>
    <property type="match status" value="1"/>
</dbReference>
<accession>N1QSZ4</accession>
<sequence>MAMDDAGRRDLPTDVLVDILLRLPPSPRRRVRLVCRLWRDVVDERTSEMQSRATALLWDSWDAVAYVLDDLSKSSTGNCRELWRHSTYGELVGTCNGLLCLSDMMTPGGTVTLVNPATDETLSVPQLPCPGQFRINWYKAYSFAYHPTSGQYKVVHVPCSIDRMPMFGTVHVLTLGEASWREVTTGPEQDGWCECDLSAGIVSVDGTTYWVMGPHFVYGEYVLTEEKGWICRHYRRKGMWSSNKAVPVLVSHRAQGMLLAKTPSSWCRTFPYVETMEPLSIYVANC</sequence>
<dbReference type="Gene3D" id="1.20.1280.50">
    <property type="match status" value="1"/>
</dbReference>
<dbReference type="EnsemblPlants" id="EMT01857">
    <property type="protein sequence ID" value="EMT01857"/>
    <property type="gene ID" value="F775_10737"/>
</dbReference>
<dbReference type="PROSITE" id="PS50181">
    <property type="entry name" value="FBOX"/>
    <property type="match status" value="1"/>
</dbReference>
<dbReference type="PANTHER" id="PTHR31672">
    <property type="entry name" value="BNACNNG10540D PROTEIN"/>
    <property type="match status" value="1"/>
</dbReference>
<dbReference type="Pfam" id="PF08268">
    <property type="entry name" value="FBA_3"/>
    <property type="match status" value="1"/>
</dbReference>
<dbReference type="SUPFAM" id="SSF81383">
    <property type="entry name" value="F-box domain"/>
    <property type="match status" value="1"/>
</dbReference>
<protein>
    <submittedName>
        <fullName evidence="1">Uncharacterized protein</fullName>
    </submittedName>
</protein>
<name>N1QSZ4_AEGTA</name>
<dbReference type="InterPro" id="IPR013187">
    <property type="entry name" value="F-box-assoc_dom_typ3"/>
</dbReference>
<dbReference type="Pfam" id="PF12937">
    <property type="entry name" value="F-box-like"/>
    <property type="match status" value="1"/>
</dbReference>